<evidence type="ECO:0000256" key="3">
    <source>
        <dbReference type="ARBA" id="ARBA00022807"/>
    </source>
</evidence>
<evidence type="ECO:0000313" key="7">
    <source>
        <dbReference type="Proteomes" id="UP000051160"/>
    </source>
</evidence>
<evidence type="ECO:0000313" key="6">
    <source>
        <dbReference type="EMBL" id="KRK99174.1"/>
    </source>
</evidence>
<keyword evidence="1" id="KW-0645">Protease</keyword>
<accession>A0A0R1LTX0</accession>
<evidence type="ECO:0000256" key="5">
    <source>
        <dbReference type="SAM" id="Phobius"/>
    </source>
</evidence>
<dbReference type="GO" id="GO:0008234">
    <property type="term" value="F:cysteine-type peptidase activity"/>
    <property type="evidence" value="ECO:0007669"/>
    <property type="project" value="UniProtKB-KW"/>
</dbReference>
<dbReference type="NCBIfam" id="TIGR01076">
    <property type="entry name" value="sortase_fam"/>
    <property type="match status" value="1"/>
</dbReference>
<dbReference type="CDD" id="cd06165">
    <property type="entry name" value="Sortase_A"/>
    <property type="match status" value="1"/>
</dbReference>
<keyword evidence="7" id="KW-1185">Reference proteome</keyword>
<gene>
    <name evidence="6" type="ORF">FD04_GL002358</name>
</gene>
<organism evidence="6 7">
    <name type="scientific">Secundilactobacillus odoratitofui DSM 19909 = JCM 15043</name>
    <dbReference type="NCBI Taxonomy" id="1423776"/>
    <lineage>
        <taxon>Bacteria</taxon>
        <taxon>Bacillati</taxon>
        <taxon>Bacillota</taxon>
        <taxon>Bacilli</taxon>
        <taxon>Lactobacillales</taxon>
        <taxon>Lactobacillaceae</taxon>
        <taxon>Secundilactobacillus</taxon>
    </lineage>
</organism>
<keyword evidence="3" id="KW-0788">Thiol protease</keyword>
<sequence length="233" mass="25997">MKKRGQSSVAKWLYRIGITLLILVSLGLIFNQQIKNYLVSSYQPKVTAKSAAANDKKSADFNFKNAKSLNFSTVAKARMNAQKIHVVGEILVPKSKIHLPIAKGVANETLALAAGTMRADQKMGEGNYPLAGHHMVRKDILFSPLYFKTKVGDTIYLTNMKKVYTYKVYKRAFIDATRVDVVNRTRSKIITLVTCDATGARRLMIRGKLTATTKYSDTPVSVQKQFAAKFNNK</sequence>
<evidence type="ECO:0000256" key="2">
    <source>
        <dbReference type="ARBA" id="ARBA00022801"/>
    </source>
</evidence>
<evidence type="ECO:0000256" key="1">
    <source>
        <dbReference type="ARBA" id="ARBA00022670"/>
    </source>
</evidence>
<dbReference type="STRING" id="1423776.FD04_GL002358"/>
<dbReference type="InterPro" id="IPR042007">
    <property type="entry name" value="Sortase_A"/>
</dbReference>
<dbReference type="RefSeq" id="WP_056946575.1">
    <property type="nucleotide sequence ID" value="NZ_AZEE01000017.1"/>
</dbReference>
<feature type="active site" description="Proton donor/acceptor" evidence="4">
    <location>
        <position position="133"/>
    </location>
</feature>
<evidence type="ECO:0000256" key="4">
    <source>
        <dbReference type="PIRSR" id="PIRSR605754-1"/>
    </source>
</evidence>
<keyword evidence="5" id="KW-1133">Transmembrane helix</keyword>
<feature type="transmembrane region" description="Helical" evidence="5">
    <location>
        <begin position="12"/>
        <end position="30"/>
    </location>
</feature>
<dbReference type="SUPFAM" id="SSF63817">
    <property type="entry name" value="Sortase"/>
    <property type="match status" value="1"/>
</dbReference>
<keyword evidence="5" id="KW-0812">Transmembrane</keyword>
<proteinExistence type="predicted"/>
<dbReference type="EMBL" id="AZEE01000017">
    <property type="protein sequence ID" value="KRK99174.1"/>
    <property type="molecule type" value="Genomic_DNA"/>
</dbReference>
<dbReference type="OrthoDB" id="1648028at2"/>
<comment type="caution">
    <text evidence="6">The sequence shown here is derived from an EMBL/GenBank/DDBJ whole genome shotgun (WGS) entry which is preliminary data.</text>
</comment>
<dbReference type="InterPro" id="IPR023365">
    <property type="entry name" value="Sortase_dom-sf"/>
</dbReference>
<dbReference type="InterPro" id="IPR005754">
    <property type="entry name" value="Sortase"/>
</dbReference>
<keyword evidence="2" id="KW-0378">Hydrolase</keyword>
<dbReference type="Gene3D" id="2.40.260.10">
    <property type="entry name" value="Sortase"/>
    <property type="match status" value="1"/>
</dbReference>
<feature type="active site" description="Acyl-thioester intermediate" evidence="4">
    <location>
        <position position="195"/>
    </location>
</feature>
<dbReference type="PATRIC" id="fig|1423776.4.peg.2392"/>
<dbReference type="Pfam" id="PF04203">
    <property type="entry name" value="Sortase"/>
    <property type="match status" value="1"/>
</dbReference>
<keyword evidence="5" id="KW-0472">Membrane</keyword>
<name>A0A0R1LTX0_9LACO</name>
<reference evidence="6 7" key="1">
    <citation type="journal article" date="2015" name="Genome Announc.">
        <title>Expanding the biotechnology potential of lactobacilli through comparative genomics of 213 strains and associated genera.</title>
        <authorList>
            <person name="Sun Z."/>
            <person name="Harris H.M."/>
            <person name="McCann A."/>
            <person name="Guo C."/>
            <person name="Argimon S."/>
            <person name="Zhang W."/>
            <person name="Yang X."/>
            <person name="Jeffery I.B."/>
            <person name="Cooney J.C."/>
            <person name="Kagawa T.F."/>
            <person name="Liu W."/>
            <person name="Song Y."/>
            <person name="Salvetti E."/>
            <person name="Wrobel A."/>
            <person name="Rasinkangas P."/>
            <person name="Parkhill J."/>
            <person name="Rea M.C."/>
            <person name="O'Sullivan O."/>
            <person name="Ritari J."/>
            <person name="Douillard F.P."/>
            <person name="Paul Ross R."/>
            <person name="Yang R."/>
            <person name="Briner A.E."/>
            <person name="Felis G.E."/>
            <person name="de Vos W.M."/>
            <person name="Barrangou R."/>
            <person name="Klaenhammer T.R."/>
            <person name="Caufield P.W."/>
            <person name="Cui Y."/>
            <person name="Zhang H."/>
            <person name="O'Toole P.W."/>
        </authorList>
    </citation>
    <scope>NUCLEOTIDE SEQUENCE [LARGE SCALE GENOMIC DNA]</scope>
    <source>
        <strain evidence="6 7">DSM 19909</strain>
    </source>
</reference>
<dbReference type="AlphaFoldDB" id="A0A0R1LTX0"/>
<protein>
    <submittedName>
        <fullName evidence="6">Sortase (Surface protein transpeptidase)</fullName>
    </submittedName>
</protein>
<dbReference type="GO" id="GO:0006508">
    <property type="term" value="P:proteolysis"/>
    <property type="evidence" value="ECO:0007669"/>
    <property type="project" value="UniProtKB-KW"/>
</dbReference>
<dbReference type="Proteomes" id="UP000051160">
    <property type="component" value="Unassembled WGS sequence"/>
</dbReference>